<keyword evidence="2" id="KW-1185">Reference proteome</keyword>
<dbReference type="Proteomes" id="UP001175227">
    <property type="component" value="Unassembled WGS sequence"/>
</dbReference>
<dbReference type="EMBL" id="JAUEPR010000049">
    <property type="protein sequence ID" value="KAK0471636.1"/>
    <property type="molecule type" value="Genomic_DNA"/>
</dbReference>
<evidence type="ECO:0000313" key="1">
    <source>
        <dbReference type="EMBL" id="KAK0471636.1"/>
    </source>
</evidence>
<proteinExistence type="predicted"/>
<organism evidence="1 2">
    <name type="scientific">Armillaria novae-zelandiae</name>
    <dbReference type="NCBI Taxonomy" id="153914"/>
    <lineage>
        <taxon>Eukaryota</taxon>
        <taxon>Fungi</taxon>
        <taxon>Dikarya</taxon>
        <taxon>Basidiomycota</taxon>
        <taxon>Agaricomycotina</taxon>
        <taxon>Agaricomycetes</taxon>
        <taxon>Agaricomycetidae</taxon>
        <taxon>Agaricales</taxon>
        <taxon>Marasmiineae</taxon>
        <taxon>Physalacriaceae</taxon>
        <taxon>Armillaria</taxon>
    </lineage>
</organism>
<feature type="non-terminal residue" evidence="1">
    <location>
        <position position="154"/>
    </location>
</feature>
<protein>
    <submittedName>
        <fullName evidence="1">Uncharacterized protein</fullName>
    </submittedName>
</protein>
<reference evidence="1" key="1">
    <citation type="submission" date="2023-06" db="EMBL/GenBank/DDBJ databases">
        <authorList>
            <consortium name="Lawrence Berkeley National Laboratory"/>
            <person name="Ahrendt S."/>
            <person name="Sahu N."/>
            <person name="Indic B."/>
            <person name="Wong-Bajracharya J."/>
            <person name="Merenyi Z."/>
            <person name="Ke H.-M."/>
            <person name="Monk M."/>
            <person name="Kocsube S."/>
            <person name="Drula E."/>
            <person name="Lipzen A."/>
            <person name="Balint B."/>
            <person name="Henrissat B."/>
            <person name="Andreopoulos B."/>
            <person name="Martin F.M."/>
            <person name="Harder C.B."/>
            <person name="Rigling D."/>
            <person name="Ford K.L."/>
            <person name="Foster G.D."/>
            <person name="Pangilinan J."/>
            <person name="Papanicolaou A."/>
            <person name="Barry K."/>
            <person name="LaButti K."/>
            <person name="Viragh M."/>
            <person name="Koriabine M."/>
            <person name="Yan M."/>
            <person name="Riley R."/>
            <person name="Champramary S."/>
            <person name="Plett K.L."/>
            <person name="Tsai I.J."/>
            <person name="Slot J."/>
            <person name="Sipos G."/>
            <person name="Plett J."/>
            <person name="Nagy L.G."/>
            <person name="Grigoriev I.V."/>
        </authorList>
    </citation>
    <scope>NUCLEOTIDE SEQUENCE</scope>
    <source>
        <strain evidence="1">ICMP 16352</strain>
    </source>
</reference>
<name>A0AA39NTS6_9AGAR</name>
<evidence type="ECO:0000313" key="2">
    <source>
        <dbReference type="Proteomes" id="UP001175227"/>
    </source>
</evidence>
<dbReference type="AlphaFoldDB" id="A0AA39NTS6"/>
<sequence>RSRQLHCCCLVIDVPIRGTIIHPIVDPDRDIDDLLEERTDELFRSFLERIAVIMGQAKVLAIMKEGARTNLIGHFVDIPTGEGVTLAGLPAFPVIPVDEHRLPLAFAVRPLGRALESTYGLSWPSPGRLPGSVGTVVVPPLDGSVSIYQADGRL</sequence>
<gene>
    <name evidence="1" type="ORF">IW261DRAFT_1511582</name>
</gene>
<comment type="caution">
    <text evidence="1">The sequence shown here is derived from an EMBL/GenBank/DDBJ whole genome shotgun (WGS) entry which is preliminary data.</text>
</comment>
<accession>A0AA39NTS6</accession>